<keyword evidence="7" id="KW-0539">Nucleus</keyword>
<comment type="similarity">
    <text evidence="2">Belongs to the EAF6 family.</text>
</comment>
<dbReference type="InterPro" id="IPR015418">
    <property type="entry name" value="Eaf6"/>
</dbReference>
<evidence type="ECO:0000256" key="7">
    <source>
        <dbReference type="ARBA" id="ARBA00023242"/>
    </source>
</evidence>
<dbReference type="GO" id="GO:0000123">
    <property type="term" value="C:histone acetyltransferase complex"/>
    <property type="evidence" value="ECO:0007669"/>
    <property type="project" value="InterPro"/>
</dbReference>
<dbReference type="AlphaFoldDB" id="A0A0D2RJ26"/>
<evidence type="ECO:0000256" key="1">
    <source>
        <dbReference type="ARBA" id="ARBA00004123"/>
    </source>
</evidence>
<evidence type="ECO:0000256" key="2">
    <source>
        <dbReference type="ARBA" id="ARBA00010916"/>
    </source>
</evidence>
<dbReference type="Gramene" id="KJB19060">
    <property type="protein sequence ID" value="KJB19060"/>
    <property type="gene ID" value="B456_003G083000"/>
</dbReference>
<dbReference type="GO" id="GO:0006325">
    <property type="term" value="P:chromatin organization"/>
    <property type="evidence" value="ECO:0007669"/>
    <property type="project" value="UniProtKB-KW"/>
</dbReference>
<dbReference type="OMA" id="QDELCNI"/>
<evidence type="ECO:0000256" key="4">
    <source>
        <dbReference type="ARBA" id="ARBA00023015"/>
    </source>
</evidence>
<name>A0A0D2RJ26_GOSRA</name>
<comment type="subcellular location">
    <subcellularLocation>
        <location evidence="1">Nucleus</location>
    </subcellularLocation>
</comment>
<proteinExistence type="inferred from homology"/>
<sequence>MKISLRHKSLGNPTAILSSLMNKREKLQDELCNIEKQVFELETNYLQYSSHFKHVLKGSEGFLSSSNNTTNNFMYEFILNKLKAKKKPQEYGVGSSLQLALKLGDEEE</sequence>
<evidence type="ECO:0000256" key="6">
    <source>
        <dbReference type="ARBA" id="ARBA00023163"/>
    </source>
</evidence>
<dbReference type="Pfam" id="PF09340">
    <property type="entry name" value="NuA4"/>
    <property type="match status" value="1"/>
</dbReference>
<keyword evidence="9" id="KW-1185">Reference proteome</keyword>
<keyword evidence="6" id="KW-0804">Transcription</keyword>
<keyword evidence="3" id="KW-0156">Chromatin regulator</keyword>
<reference evidence="8 9" key="1">
    <citation type="journal article" date="2012" name="Nature">
        <title>Repeated polyploidization of Gossypium genomes and the evolution of spinnable cotton fibres.</title>
        <authorList>
            <person name="Paterson A.H."/>
            <person name="Wendel J.F."/>
            <person name="Gundlach H."/>
            <person name="Guo H."/>
            <person name="Jenkins J."/>
            <person name="Jin D."/>
            <person name="Llewellyn D."/>
            <person name="Showmaker K.C."/>
            <person name="Shu S."/>
            <person name="Udall J."/>
            <person name="Yoo M.J."/>
            <person name="Byers R."/>
            <person name="Chen W."/>
            <person name="Doron-Faigenboim A."/>
            <person name="Duke M.V."/>
            <person name="Gong L."/>
            <person name="Grimwood J."/>
            <person name="Grover C."/>
            <person name="Grupp K."/>
            <person name="Hu G."/>
            <person name="Lee T.H."/>
            <person name="Li J."/>
            <person name="Lin L."/>
            <person name="Liu T."/>
            <person name="Marler B.S."/>
            <person name="Page J.T."/>
            <person name="Roberts A.W."/>
            <person name="Romanel E."/>
            <person name="Sanders W.S."/>
            <person name="Szadkowski E."/>
            <person name="Tan X."/>
            <person name="Tang H."/>
            <person name="Xu C."/>
            <person name="Wang J."/>
            <person name="Wang Z."/>
            <person name="Zhang D."/>
            <person name="Zhang L."/>
            <person name="Ashrafi H."/>
            <person name="Bedon F."/>
            <person name="Bowers J.E."/>
            <person name="Brubaker C.L."/>
            <person name="Chee P.W."/>
            <person name="Das S."/>
            <person name="Gingle A.R."/>
            <person name="Haigler C.H."/>
            <person name="Harker D."/>
            <person name="Hoffmann L.V."/>
            <person name="Hovav R."/>
            <person name="Jones D.C."/>
            <person name="Lemke C."/>
            <person name="Mansoor S."/>
            <person name="ur Rahman M."/>
            <person name="Rainville L.N."/>
            <person name="Rambani A."/>
            <person name="Reddy U.K."/>
            <person name="Rong J.K."/>
            <person name="Saranga Y."/>
            <person name="Scheffler B.E."/>
            <person name="Scheffler J.A."/>
            <person name="Stelly D.M."/>
            <person name="Triplett B.A."/>
            <person name="Van Deynze A."/>
            <person name="Vaslin M.F."/>
            <person name="Waghmare V.N."/>
            <person name="Walford S.A."/>
            <person name="Wright R.J."/>
            <person name="Zaki E.A."/>
            <person name="Zhang T."/>
            <person name="Dennis E.S."/>
            <person name="Mayer K.F."/>
            <person name="Peterson D.G."/>
            <person name="Rokhsar D.S."/>
            <person name="Wang X."/>
            <person name="Schmutz J."/>
        </authorList>
    </citation>
    <scope>NUCLEOTIDE SEQUENCE [LARGE SCALE GENOMIC DNA]</scope>
</reference>
<protein>
    <submittedName>
        <fullName evidence="8">Uncharacterized protein</fullName>
    </submittedName>
</protein>
<dbReference type="STRING" id="29730.A0A0D2RJ26"/>
<dbReference type="Proteomes" id="UP000032304">
    <property type="component" value="Chromosome 3"/>
</dbReference>
<dbReference type="GO" id="GO:0005634">
    <property type="term" value="C:nucleus"/>
    <property type="evidence" value="ECO:0007669"/>
    <property type="project" value="UniProtKB-SubCell"/>
</dbReference>
<evidence type="ECO:0000313" key="9">
    <source>
        <dbReference type="Proteomes" id="UP000032304"/>
    </source>
</evidence>
<evidence type="ECO:0000256" key="3">
    <source>
        <dbReference type="ARBA" id="ARBA00022853"/>
    </source>
</evidence>
<accession>A0A0D2RJ26</accession>
<gene>
    <name evidence="8" type="ORF">B456_003G083000</name>
</gene>
<dbReference type="EMBL" id="CM001742">
    <property type="protein sequence ID" value="KJB19060.1"/>
    <property type="molecule type" value="Genomic_DNA"/>
</dbReference>
<dbReference type="PANTHER" id="PTHR13476">
    <property type="entry name" value="CHROMATIN MODIFICATION-RELATED PROTEIN MEAF6"/>
    <property type="match status" value="1"/>
</dbReference>
<keyword evidence="4" id="KW-0805">Transcription regulation</keyword>
<organism evidence="8 9">
    <name type="scientific">Gossypium raimondii</name>
    <name type="common">Peruvian cotton</name>
    <name type="synonym">Gossypium klotzschianum subsp. raimondii</name>
    <dbReference type="NCBI Taxonomy" id="29730"/>
    <lineage>
        <taxon>Eukaryota</taxon>
        <taxon>Viridiplantae</taxon>
        <taxon>Streptophyta</taxon>
        <taxon>Embryophyta</taxon>
        <taxon>Tracheophyta</taxon>
        <taxon>Spermatophyta</taxon>
        <taxon>Magnoliopsida</taxon>
        <taxon>eudicotyledons</taxon>
        <taxon>Gunneridae</taxon>
        <taxon>Pentapetalae</taxon>
        <taxon>rosids</taxon>
        <taxon>malvids</taxon>
        <taxon>Malvales</taxon>
        <taxon>Malvaceae</taxon>
        <taxon>Malvoideae</taxon>
        <taxon>Gossypium</taxon>
    </lineage>
</organism>
<evidence type="ECO:0000313" key="8">
    <source>
        <dbReference type="EMBL" id="KJB19060.1"/>
    </source>
</evidence>
<evidence type="ECO:0000256" key="5">
    <source>
        <dbReference type="ARBA" id="ARBA00023054"/>
    </source>
</evidence>
<keyword evidence="5" id="KW-0175">Coiled coil</keyword>